<feature type="transmembrane region" description="Helical" evidence="5">
    <location>
        <begin position="409"/>
        <end position="430"/>
    </location>
</feature>
<dbReference type="KEGG" id="atp:ATR_1629"/>
<proteinExistence type="inferred from homology"/>
<dbReference type="Gene3D" id="1.10.287.950">
    <property type="entry name" value="Methyl-accepting chemotaxis protein"/>
    <property type="match status" value="1"/>
</dbReference>
<dbReference type="PANTHER" id="PTHR43531:SF11">
    <property type="entry name" value="METHYL-ACCEPTING CHEMOTAXIS PROTEIN 3"/>
    <property type="match status" value="1"/>
</dbReference>
<dbReference type="RefSeq" id="WP_115428927.1">
    <property type="nucleotide sequence ID" value="NZ_CP031367.1"/>
</dbReference>
<evidence type="ECO:0000256" key="2">
    <source>
        <dbReference type="ARBA" id="ARBA00029447"/>
    </source>
</evidence>
<keyword evidence="5" id="KW-1133">Transmembrane helix</keyword>
<evidence type="ECO:0000259" key="6">
    <source>
        <dbReference type="PROSITE" id="PS50111"/>
    </source>
</evidence>
<dbReference type="EMBL" id="CP031367">
    <property type="protein sequence ID" value="AXK49457.1"/>
    <property type="molecule type" value="Genomic_DNA"/>
</dbReference>
<dbReference type="PANTHER" id="PTHR43531">
    <property type="entry name" value="PROTEIN ICFG"/>
    <property type="match status" value="1"/>
</dbReference>
<keyword evidence="3" id="KW-0807">Transducer</keyword>
<evidence type="ECO:0000313" key="8">
    <source>
        <dbReference type="EMBL" id="RXJ91298.1"/>
    </source>
</evidence>
<dbReference type="SUPFAM" id="SSF58104">
    <property type="entry name" value="Methyl-accepting chemotaxis protein (MCP) signaling domain"/>
    <property type="match status" value="1"/>
</dbReference>
<dbReference type="InterPro" id="IPR051310">
    <property type="entry name" value="MCP_chemotaxis"/>
</dbReference>
<feature type="domain" description="Methyl-accepting transducer" evidence="6">
    <location>
        <begin position="596"/>
        <end position="825"/>
    </location>
</feature>
<dbReference type="Gene3D" id="1.20.120.1530">
    <property type="match status" value="1"/>
</dbReference>
<evidence type="ECO:0000313" key="10">
    <source>
        <dbReference type="Proteomes" id="UP000289132"/>
    </source>
</evidence>
<accession>A0AAD0VML5</accession>
<evidence type="ECO:0000256" key="1">
    <source>
        <dbReference type="ARBA" id="ARBA00022500"/>
    </source>
</evidence>
<evidence type="ECO:0000256" key="3">
    <source>
        <dbReference type="PROSITE-ProRule" id="PRU00284"/>
    </source>
</evidence>
<organism evidence="7 9">
    <name type="scientific">Aliarcobacter trophiarum LMG 25534</name>
    <dbReference type="NCBI Taxonomy" id="1032241"/>
    <lineage>
        <taxon>Bacteria</taxon>
        <taxon>Pseudomonadati</taxon>
        <taxon>Campylobacterota</taxon>
        <taxon>Epsilonproteobacteria</taxon>
        <taxon>Campylobacterales</taxon>
        <taxon>Arcobacteraceae</taxon>
        <taxon>Aliarcobacter</taxon>
    </lineage>
</organism>
<feature type="coiled-coil region" evidence="4">
    <location>
        <begin position="810"/>
        <end position="837"/>
    </location>
</feature>
<name>A0AAD0VML5_9BACT</name>
<keyword evidence="1" id="KW-0145">Chemotaxis</keyword>
<keyword evidence="5" id="KW-0472">Membrane</keyword>
<keyword evidence="4" id="KW-0175">Coiled coil</keyword>
<dbReference type="Pfam" id="PF08376">
    <property type="entry name" value="NIT"/>
    <property type="match status" value="1"/>
</dbReference>
<reference evidence="7 9" key="2">
    <citation type="submission" date="2018-07" db="EMBL/GenBank/DDBJ databases">
        <title>Complete genome of the Arcobacter trophiarum type strain LMG 25534.</title>
        <authorList>
            <person name="Miller W.G."/>
            <person name="Yee E."/>
        </authorList>
    </citation>
    <scope>NUCLEOTIDE SEQUENCE [LARGE SCALE GENOMIC DNA]</scope>
    <source>
        <strain evidence="7 9">LMG 25534</strain>
    </source>
</reference>
<gene>
    <name evidence="7" type="ORF">ATR_1629</name>
    <name evidence="8" type="ORF">CRU87_06305</name>
</gene>
<dbReference type="InterPro" id="IPR004089">
    <property type="entry name" value="MCPsignal_dom"/>
</dbReference>
<keyword evidence="10" id="KW-1185">Reference proteome</keyword>
<reference evidence="8 10" key="1">
    <citation type="submission" date="2017-10" db="EMBL/GenBank/DDBJ databases">
        <title>Genomics of the genus Arcobacter.</title>
        <authorList>
            <person name="Perez-Cataluna A."/>
            <person name="Figueras M.J."/>
        </authorList>
    </citation>
    <scope>NUCLEOTIDE SEQUENCE [LARGE SCALE GENOMIC DNA]</scope>
    <source>
        <strain evidence="8 10">LMG 25534</strain>
    </source>
</reference>
<protein>
    <submittedName>
        <fullName evidence="8">Chemotaxis protein</fullName>
    </submittedName>
    <submittedName>
        <fullName evidence="7">NIT sensor-containing MCP-domain signal transduction protein</fullName>
    </submittedName>
</protein>
<dbReference type="SMART" id="SM00283">
    <property type="entry name" value="MA"/>
    <property type="match status" value="1"/>
</dbReference>
<dbReference type="Pfam" id="PF00015">
    <property type="entry name" value="MCPsignal"/>
    <property type="match status" value="1"/>
</dbReference>
<dbReference type="GO" id="GO:0006935">
    <property type="term" value="P:chemotaxis"/>
    <property type="evidence" value="ECO:0007669"/>
    <property type="project" value="UniProtKB-KW"/>
</dbReference>
<evidence type="ECO:0000256" key="5">
    <source>
        <dbReference type="SAM" id="Phobius"/>
    </source>
</evidence>
<dbReference type="Proteomes" id="UP000289132">
    <property type="component" value="Unassembled WGS sequence"/>
</dbReference>
<dbReference type="InterPro" id="IPR013587">
    <property type="entry name" value="Nitrate/nitrite_sensing"/>
</dbReference>
<evidence type="ECO:0000313" key="7">
    <source>
        <dbReference type="EMBL" id="AXK49457.1"/>
    </source>
</evidence>
<feature type="transmembrane region" description="Helical" evidence="5">
    <location>
        <begin position="12"/>
        <end position="30"/>
    </location>
</feature>
<dbReference type="EMBL" id="PDKD01000009">
    <property type="protein sequence ID" value="RXJ91298.1"/>
    <property type="molecule type" value="Genomic_DNA"/>
</dbReference>
<dbReference type="Proteomes" id="UP000254504">
    <property type="component" value="Chromosome"/>
</dbReference>
<dbReference type="PROSITE" id="PS50111">
    <property type="entry name" value="CHEMOTAXIS_TRANSDUC_2"/>
    <property type="match status" value="1"/>
</dbReference>
<sequence length="969" mass="112102">MNRLRLRNKIFLILVLPLMAIFMLSSVLIFEKVEKVLNMSKTSSYINFTIEISKLLENLQKERKLSINYIDSYGSKRKDDLKNQIELSKLSQEKLEIFINSFYLIKKDKKLFEKYEIFKTNISLIDKKRKEVEDLSKSSKDIEVFYNQSISNLISFFDELLIYSNSKELIAASKTYISIIDIIEKTYKEADLIKNIFDRNFISNANYNNFISLIIFQDANINELRKNLTIEQLNFLNNKLENKIFLDIDDFRRAIFLKNEKDNILNSIRDNIGYGGMIHNYKDFILTNEEDILNKIQQNHTRILRALKDYEKLHHTKEEESFLKDIQTVIDIYMSKAFSNDYLEDTQNLDNKILKALNTLSKNIYGVDKDSWEEVSNSKIEIFDDIKNKIVEDTLSYIKISTKKLDSQIIIFLISLVLLMVLIFLIILIMTSKVTKSIKKFENNLNQFFSYSMKEKDEIELNQIEGKDEFALMTKNMNVQVSKIEKIIENDKNVILEITDIMEKVNNGFFEYTIKTKSSTKELQTLVEIINKMIERTRLKIDSLNLLLNSYAQGDYILKEDDNNIKGMYGDFGILSNSTIILGQSSSQLIAMITNAGEKLEQNTKILTNFSNELSISSSNQAQSLKQSSAALEQITQNIKHNNENMNQMLQISDELNQDSIRGSKYASQTFLSMDEISKKVKAINEAITVIDQIAFQTNILSLNAAVEAATAGEAGIGFAVVANEVRNLATRSAKAAKEIKELVESANLVTIDGKNNVDTMIKGYENLALKISETKDIIHNVTIFSKEQELGIVKINETVSKLDYTTQKNADTALNIDRLSNEVSALSNKLLQITSASKIDKKYYEMVENVDLIKEISTYKNEHLNFKKQYFKLLNRYENCKVEDCKSCNMGRWILLCEDKNEIFVKDERWKVLKENHQKLHEKMQEYMTQNSKRVENKILKNSAIEIEDITIKIFDNLNDILYLSSKL</sequence>
<dbReference type="AlphaFoldDB" id="A0AAD0VML5"/>
<dbReference type="GO" id="GO:0004888">
    <property type="term" value="F:transmembrane signaling receptor activity"/>
    <property type="evidence" value="ECO:0007669"/>
    <property type="project" value="TreeGrafter"/>
</dbReference>
<evidence type="ECO:0000313" key="9">
    <source>
        <dbReference type="Proteomes" id="UP000254504"/>
    </source>
</evidence>
<keyword evidence="5" id="KW-0812">Transmembrane</keyword>
<dbReference type="GO" id="GO:0005886">
    <property type="term" value="C:plasma membrane"/>
    <property type="evidence" value="ECO:0007669"/>
    <property type="project" value="TreeGrafter"/>
</dbReference>
<evidence type="ECO:0000256" key="4">
    <source>
        <dbReference type="SAM" id="Coils"/>
    </source>
</evidence>
<dbReference type="GO" id="GO:0007165">
    <property type="term" value="P:signal transduction"/>
    <property type="evidence" value="ECO:0007669"/>
    <property type="project" value="UniProtKB-KW"/>
</dbReference>
<dbReference type="Gene3D" id="1.20.120.30">
    <property type="entry name" value="Aspartate receptor, ligand-binding domain"/>
    <property type="match status" value="1"/>
</dbReference>
<comment type="similarity">
    <text evidence="2">Belongs to the methyl-accepting chemotaxis (MCP) protein family.</text>
</comment>